<feature type="transmembrane region" description="Helical" evidence="1">
    <location>
        <begin position="117"/>
        <end position="139"/>
    </location>
</feature>
<feature type="transmembrane region" description="Helical" evidence="1">
    <location>
        <begin position="210"/>
        <end position="231"/>
    </location>
</feature>
<dbReference type="EMBL" id="JAKKPZ010000076">
    <property type="protein sequence ID" value="KAI1703813.1"/>
    <property type="molecule type" value="Genomic_DNA"/>
</dbReference>
<keyword evidence="1" id="KW-1133">Transmembrane helix</keyword>
<gene>
    <name evidence="2" type="ORF">DdX_14649</name>
</gene>
<evidence type="ECO:0000313" key="2">
    <source>
        <dbReference type="EMBL" id="KAI1703813.1"/>
    </source>
</evidence>
<evidence type="ECO:0000256" key="1">
    <source>
        <dbReference type="SAM" id="Phobius"/>
    </source>
</evidence>
<reference evidence="2" key="1">
    <citation type="submission" date="2022-01" db="EMBL/GenBank/DDBJ databases">
        <title>Genome Sequence Resource for Two Populations of Ditylenchus destructor, the Migratory Endoparasitic Phytonematode.</title>
        <authorList>
            <person name="Zhang H."/>
            <person name="Lin R."/>
            <person name="Xie B."/>
        </authorList>
    </citation>
    <scope>NUCLEOTIDE SEQUENCE</scope>
    <source>
        <strain evidence="2">BazhouSP</strain>
    </source>
</reference>
<accession>A0AAD4MRH4</accession>
<dbReference type="AlphaFoldDB" id="A0AAD4MRH4"/>
<evidence type="ECO:0000313" key="3">
    <source>
        <dbReference type="Proteomes" id="UP001201812"/>
    </source>
</evidence>
<dbReference type="Gene3D" id="1.20.1070.10">
    <property type="entry name" value="Rhodopsin 7-helix transmembrane proteins"/>
    <property type="match status" value="1"/>
</dbReference>
<name>A0AAD4MRH4_9BILA</name>
<feature type="transmembrane region" description="Helical" evidence="1">
    <location>
        <begin position="160"/>
        <end position="183"/>
    </location>
</feature>
<protein>
    <submittedName>
        <fullName evidence="2">Uncharacterized protein</fullName>
    </submittedName>
</protein>
<organism evidence="2 3">
    <name type="scientific">Ditylenchus destructor</name>
    <dbReference type="NCBI Taxonomy" id="166010"/>
    <lineage>
        <taxon>Eukaryota</taxon>
        <taxon>Metazoa</taxon>
        <taxon>Ecdysozoa</taxon>
        <taxon>Nematoda</taxon>
        <taxon>Chromadorea</taxon>
        <taxon>Rhabditida</taxon>
        <taxon>Tylenchina</taxon>
        <taxon>Tylenchomorpha</taxon>
        <taxon>Sphaerularioidea</taxon>
        <taxon>Anguinidae</taxon>
        <taxon>Anguininae</taxon>
        <taxon>Ditylenchus</taxon>
    </lineage>
</organism>
<keyword evidence="1" id="KW-0812">Transmembrane</keyword>
<feature type="transmembrane region" description="Helical" evidence="1">
    <location>
        <begin position="282"/>
        <end position="302"/>
    </location>
</feature>
<dbReference type="Proteomes" id="UP001201812">
    <property type="component" value="Unassembled WGS sequence"/>
</dbReference>
<proteinExistence type="predicted"/>
<feature type="transmembrane region" description="Helical" evidence="1">
    <location>
        <begin position="251"/>
        <end position="270"/>
    </location>
</feature>
<keyword evidence="1" id="KW-0472">Membrane</keyword>
<sequence length="327" mass="37292">MMNQSIESPDPEIKDGDWIAQLDLKRFEPIGSVAKKHMREMFATADKFLPNARDDEWAEIKEKMSLERFSYWTFLRIFCALLSSEEFRGNHSIPSDTAKEFHNAAGDLKQANYDPYVLYWTGISVSVYYNITSLSVLLLSLDRLLALKFPYRYKGRMEAWVPSVTVITIIGYSVVPIVLYLMALPLELEKVKFCQSQSCTLTRSKSSITMYLRFSTMLANFGISGYLLWLFRAVGNTDRLSNRAVKMTITLEILLNAFPSAVAQIGVSVFDFNFVNHVGPMQSVLITSNIAFCAIYTWSILLRKRGKTNQESTKIVAQIRPIKSMTM</sequence>
<keyword evidence="3" id="KW-1185">Reference proteome</keyword>
<comment type="caution">
    <text evidence="2">The sequence shown here is derived from an EMBL/GenBank/DDBJ whole genome shotgun (WGS) entry which is preliminary data.</text>
</comment>